<name>A0A0F9DZT9_9ZZZZ</name>
<evidence type="ECO:0000313" key="2">
    <source>
        <dbReference type="EMBL" id="KKL67244.1"/>
    </source>
</evidence>
<dbReference type="EMBL" id="LAZR01026929">
    <property type="protein sequence ID" value="KKL67244.1"/>
    <property type="molecule type" value="Genomic_DNA"/>
</dbReference>
<protein>
    <recommendedName>
        <fullName evidence="3">Tail assembly chaperone</fullName>
    </recommendedName>
</protein>
<feature type="region of interest" description="Disordered" evidence="1">
    <location>
        <begin position="127"/>
        <end position="148"/>
    </location>
</feature>
<organism evidence="2">
    <name type="scientific">marine sediment metagenome</name>
    <dbReference type="NCBI Taxonomy" id="412755"/>
    <lineage>
        <taxon>unclassified sequences</taxon>
        <taxon>metagenomes</taxon>
        <taxon>ecological metagenomes</taxon>
    </lineage>
</organism>
<comment type="caution">
    <text evidence="2">The sequence shown here is derived from an EMBL/GenBank/DDBJ whole genome shotgun (WGS) entry which is preliminary data.</text>
</comment>
<reference evidence="2" key="1">
    <citation type="journal article" date="2015" name="Nature">
        <title>Complex archaea that bridge the gap between prokaryotes and eukaryotes.</title>
        <authorList>
            <person name="Spang A."/>
            <person name="Saw J.H."/>
            <person name="Jorgensen S.L."/>
            <person name="Zaremba-Niedzwiedzka K."/>
            <person name="Martijn J."/>
            <person name="Lind A.E."/>
            <person name="van Eijk R."/>
            <person name="Schleper C."/>
            <person name="Guy L."/>
            <person name="Ettema T.J."/>
        </authorList>
    </citation>
    <scope>NUCLEOTIDE SEQUENCE</scope>
</reference>
<accession>A0A0F9DZT9</accession>
<feature type="compositionally biased region" description="Low complexity" evidence="1">
    <location>
        <begin position="134"/>
        <end position="148"/>
    </location>
</feature>
<proteinExistence type="predicted"/>
<sequence>MTFDLQKEFATDEKSELEGAWEELAEGARILVARVGNDHYTERFKRLGKGLQRQIDRGTLPEKKGRTIFIAIMVDTILLNWEGLADKGQPIEYSKENARTMLQAYPDFRQLVWDIASDADLYRIKDREEDLGNSSAPSSSDSDTPTKN</sequence>
<gene>
    <name evidence="2" type="ORF">LCGC14_2136930</name>
</gene>
<evidence type="ECO:0000256" key="1">
    <source>
        <dbReference type="SAM" id="MobiDB-lite"/>
    </source>
</evidence>
<dbReference type="AlphaFoldDB" id="A0A0F9DZT9"/>
<evidence type="ECO:0008006" key="3">
    <source>
        <dbReference type="Google" id="ProtNLM"/>
    </source>
</evidence>